<evidence type="ECO:0000313" key="2">
    <source>
        <dbReference type="EMBL" id="KAK0415502.1"/>
    </source>
</evidence>
<dbReference type="InterPro" id="IPR036296">
    <property type="entry name" value="SKP1-like_dim_sf"/>
</dbReference>
<keyword evidence="3" id="KW-1185">Reference proteome</keyword>
<protein>
    <recommendedName>
        <fullName evidence="4">SKP1 component POZ domain-containing protein</fullName>
    </recommendedName>
</protein>
<evidence type="ECO:0000313" key="3">
    <source>
        <dbReference type="Proteomes" id="UP001175271"/>
    </source>
</evidence>
<evidence type="ECO:0008006" key="4">
    <source>
        <dbReference type="Google" id="ProtNLM"/>
    </source>
</evidence>
<feature type="compositionally biased region" description="Polar residues" evidence="1">
    <location>
        <begin position="144"/>
        <end position="160"/>
    </location>
</feature>
<proteinExistence type="predicted"/>
<name>A0AA39LZQ1_9BILA</name>
<sequence>MARKDLRNDSFYGAEELELLGEVADRGTLRGEPVPAIIQDSAKHFRMKLLHDLDESATQLTTEFRCRSNEISESVRALLGTRQATTEDVTSEQVEHDVPEPLVETSSEINENVESCEPLSCRERPMDTSSASLATDTLSASLANDTSSASLAKDTSSAKDSSPKEMEIWQNRHGFSAEQIKYHQPLLSRLMTQQRDKAKAKLNDYFPPSSCISSKARKTLKRAREESCSDQVADTSASVQLCAVMEVPSIKEQTMESIQVKAVDSAAVPLKIKWVRKIELLNSYLEEDRYTGEPIILDVSEPVLRAVITWLEMHEDEEPSTYEHLEANGFERMVSAADNELLDQCHAMQTLAGVINASYDLQMLDLYYTLVQYTANNLEGKTAKEMSEWLGIPLKKDVENEED</sequence>
<feature type="region of interest" description="Disordered" evidence="1">
    <location>
        <begin position="143"/>
        <end position="165"/>
    </location>
</feature>
<organism evidence="2 3">
    <name type="scientific">Steinernema hermaphroditum</name>
    <dbReference type="NCBI Taxonomy" id="289476"/>
    <lineage>
        <taxon>Eukaryota</taxon>
        <taxon>Metazoa</taxon>
        <taxon>Ecdysozoa</taxon>
        <taxon>Nematoda</taxon>
        <taxon>Chromadorea</taxon>
        <taxon>Rhabditida</taxon>
        <taxon>Tylenchina</taxon>
        <taxon>Panagrolaimomorpha</taxon>
        <taxon>Strongyloidoidea</taxon>
        <taxon>Steinernematidae</taxon>
        <taxon>Steinernema</taxon>
    </lineage>
</organism>
<dbReference type="GO" id="GO:0006511">
    <property type="term" value="P:ubiquitin-dependent protein catabolic process"/>
    <property type="evidence" value="ECO:0007669"/>
    <property type="project" value="InterPro"/>
</dbReference>
<dbReference type="SUPFAM" id="SSF81382">
    <property type="entry name" value="Skp1 dimerisation domain-like"/>
    <property type="match status" value="1"/>
</dbReference>
<evidence type="ECO:0000256" key="1">
    <source>
        <dbReference type="SAM" id="MobiDB-lite"/>
    </source>
</evidence>
<dbReference type="EMBL" id="JAUCMV010000002">
    <property type="protein sequence ID" value="KAK0415502.1"/>
    <property type="molecule type" value="Genomic_DNA"/>
</dbReference>
<feature type="region of interest" description="Disordered" evidence="1">
    <location>
        <begin position="83"/>
        <end position="112"/>
    </location>
</feature>
<feature type="compositionally biased region" description="Polar residues" evidence="1">
    <location>
        <begin position="83"/>
        <end position="92"/>
    </location>
</feature>
<comment type="caution">
    <text evidence="2">The sequence shown here is derived from an EMBL/GenBank/DDBJ whole genome shotgun (WGS) entry which is preliminary data.</text>
</comment>
<gene>
    <name evidence="2" type="ORF">QR680_011979</name>
</gene>
<reference evidence="2" key="1">
    <citation type="submission" date="2023-06" db="EMBL/GenBank/DDBJ databases">
        <title>Genomic analysis of the entomopathogenic nematode Steinernema hermaphroditum.</title>
        <authorList>
            <person name="Schwarz E.M."/>
            <person name="Heppert J.K."/>
            <person name="Baniya A."/>
            <person name="Schwartz H.T."/>
            <person name="Tan C.-H."/>
            <person name="Antoshechkin I."/>
            <person name="Sternberg P.W."/>
            <person name="Goodrich-Blair H."/>
            <person name="Dillman A.R."/>
        </authorList>
    </citation>
    <scope>NUCLEOTIDE SEQUENCE</scope>
    <source>
        <strain evidence="2">PS9179</strain>
        <tissue evidence="2">Whole animal</tissue>
    </source>
</reference>
<dbReference type="InterPro" id="IPR011333">
    <property type="entry name" value="SKP1/BTB/POZ_sf"/>
</dbReference>
<dbReference type="AlphaFoldDB" id="A0AA39LZQ1"/>
<accession>A0AA39LZQ1</accession>
<dbReference type="Gene3D" id="3.30.710.10">
    <property type="entry name" value="Potassium Channel Kv1.1, Chain A"/>
    <property type="match status" value="1"/>
</dbReference>
<dbReference type="Proteomes" id="UP001175271">
    <property type="component" value="Unassembled WGS sequence"/>
</dbReference>